<proteinExistence type="predicted"/>
<comment type="caution">
    <text evidence="2">The sequence shown here is derived from an EMBL/GenBank/DDBJ whole genome shotgun (WGS) entry which is preliminary data.</text>
</comment>
<dbReference type="RefSeq" id="WP_199019318.1">
    <property type="nucleotide sequence ID" value="NZ_JAELUP010000046.1"/>
</dbReference>
<keyword evidence="3" id="KW-1185">Reference proteome</keyword>
<evidence type="ECO:0000313" key="2">
    <source>
        <dbReference type="EMBL" id="MBJ6361765.1"/>
    </source>
</evidence>
<keyword evidence="1" id="KW-0812">Transmembrane</keyword>
<keyword evidence="1" id="KW-1133">Transmembrane helix</keyword>
<organism evidence="2 3">
    <name type="scientific">Paenibacillus roseus</name>
    <dbReference type="NCBI Taxonomy" id="2798579"/>
    <lineage>
        <taxon>Bacteria</taxon>
        <taxon>Bacillati</taxon>
        <taxon>Bacillota</taxon>
        <taxon>Bacilli</taxon>
        <taxon>Bacillales</taxon>
        <taxon>Paenibacillaceae</taxon>
        <taxon>Paenibacillus</taxon>
    </lineage>
</organism>
<dbReference type="Proteomes" id="UP000640274">
    <property type="component" value="Unassembled WGS sequence"/>
</dbReference>
<dbReference type="AlphaFoldDB" id="A0A934ML42"/>
<accession>A0A934ML42</accession>
<keyword evidence="1" id="KW-0472">Membrane</keyword>
<evidence type="ECO:0000256" key="1">
    <source>
        <dbReference type="SAM" id="Phobius"/>
    </source>
</evidence>
<sequence>MFIPLWNAILGSFVVIGLIGVCLYNLYDLNKEEMAMKEEVINEKQPERVFIYNMNISRRHQLVVQERPRYLQREEVGQLGEGVLK</sequence>
<feature type="transmembrane region" description="Helical" evidence="1">
    <location>
        <begin position="6"/>
        <end position="27"/>
    </location>
</feature>
<dbReference type="EMBL" id="JAELUP010000046">
    <property type="protein sequence ID" value="MBJ6361765.1"/>
    <property type="molecule type" value="Genomic_DNA"/>
</dbReference>
<evidence type="ECO:0000313" key="3">
    <source>
        <dbReference type="Proteomes" id="UP000640274"/>
    </source>
</evidence>
<reference evidence="2" key="1">
    <citation type="submission" date="2020-12" db="EMBL/GenBank/DDBJ databases">
        <authorList>
            <person name="Huq M.A."/>
        </authorList>
    </citation>
    <scope>NUCLEOTIDE SEQUENCE</scope>
    <source>
        <strain evidence="2">MAHUQ-46</strain>
    </source>
</reference>
<gene>
    <name evidence="2" type="ORF">JFN88_10805</name>
</gene>
<name>A0A934ML42_9BACL</name>
<protein>
    <submittedName>
        <fullName evidence="2">Uncharacterized protein</fullName>
    </submittedName>
</protein>